<dbReference type="InterPro" id="IPR003158">
    <property type="entry name" value="Photosyn_RC_cyt_c-su"/>
</dbReference>
<organism evidence="9 10">
    <name type="scientific">Pedobacter quisquiliarum</name>
    <dbReference type="NCBI Taxonomy" id="1834438"/>
    <lineage>
        <taxon>Bacteria</taxon>
        <taxon>Pseudomonadati</taxon>
        <taxon>Bacteroidota</taxon>
        <taxon>Sphingobacteriia</taxon>
        <taxon>Sphingobacteriales</taxon>
        <taxon>Sphingobacteriaceae</taxon>
        <taxon>Pedobacter</taxon>
    </lineage>
</organism>
<protein>
    <recommendedName>
        <fullName evidence="2">Photosynthetic reaction center cytochrome c subunit</fullName>
    </recommendedName>
</protein>
<reference evidence="9" key="1">
    <citation type="journal article" date="2014" name="Int. J. Syst. Evol. Microbiol.">
        <title>Complete genome sequence of Corynebacterium casei LMG S-19264T (=DSM 44701T), isolated from a smear-ripened cheese.</title>
        <authorList>
            <consortium name="US DOE Joint Genome Institute (JGI-PGF)"/>
            <person name="Walter F."/>
            <person name="Albersmeier A."/>
            <person name="Kalinowski J."/>
            <person name="Ruckert C."/>
        </authorList>
    </citation>
    <scope>NUCLEOTIDE SEQUENCE</scope>
    <source>
        <strain evidence="9">CGMCC 1.15343</strain>
    </source>
</reference>
<dbReference type="AlphaFoldDB" id="A0A916U771"/>
<accession>A0A916U771</accession>
<evidence type="ECO:0000313" key="9">
    <source>
        <dbReference type="EMBL" id="GGC62907.1"/>
    </source>
</evidence>
<keyword evidence="7" id="KW-0249">Electron transport</keyword>
<dbReference type="InterPro" id="IPR036280">
    <property type="entry name" value="Multihaem_cyt_sf"/>
</dbReference>
<dbReference type="Proteomes" id="UP000651668">
    <property type="component" value="Unassembled WGS sequence"/>
</dbReference>
<evidence type="ECO:0000256" key="1">
    <source>
        <dbReference type="ARBA" id="ARBA00003196"/>
    </source>
</evidence>
<evidence type="ECO:0000256" key="4">
    <source>
        <dbReference type="ARBA" id="ARBA00022531"/>
    </source>
</evidence>
<dbReference type="SUPFAM" id="SSF48695">
    <property type="entry name" value="Multiheme cytochromes"/>
    <property type="match status" value="1"/>
</dbReference>
<evidence type="ECO:0000256" key="8">
    <source>
        <dbReference type="ARBA" id="ARBA00023004"/>
    </source>
</evidence>
<evidence type="ECO:0000256" key="6">
    <source>
        <dbReference type="ARBA" id="ARBA00022723"/>
    </source>
</evidence>
<keyword evidence="8" id="KW-0408">Iron</keyword>
<comment type="caution">
    <text evidence="9">The sequence shown here is derived from an EMBL/GenBank/DDBJ whole genome shotgun (WGS) entry which is preliminary data.</text>
</comment>
<dbReference type="EMBL" id="BMIL01000004">
    <property type="protein sequence ID" value="GGC62907.1"/>
    <property type="molecule type" value="Genomic_DNA"/>
</dbReference>
<dbReference type="GO" id="GO:0020037">
    <property type="term" value="F:heme binding"/>
    <property type="evidence" value="ECO:0007669"/>
    <property type="project" value="InterPro"/>
</dbReference>
<evidence type="ECO:0000256" key="3">
    <source>
        <dbReference type="ARBA" id="ARBA00022448"/>
    </source>
</evidence>
<dbReference type="Pfam" id="PF02276">
    <property type="entry name" value="CytoC_RC"/>
    <property type="match status" value="1"/>
</dbReference>
<evidence type="ECO:0000256" key="5">
    <source>
        <dbReference type="ARBA" id="ARBA00022617"/>
    </source>
</evidence>
<dbReference type="Gene3D" id="1.10.468.10">
    <property type="entry name" value="Photosynthetic Reaction Center, subunit C, domain 2"/>
    <property type="match status" value="1"/>
</dbReference>
<keyword evidence="4" id="KW-0602">Photosynthesis</keyword>
<keyword evidence="5" id="KW-0349">Heme</keyword>
<evidence type="ECO:0000313" key="10">
    <source>
        <dbReference type="Proteomes" id="UP000651668"/>
    </source>
</evidence>
<sequence length="119" mass="13319">MSAFMPIKQERIYKNLKVLPKDISKEDLGTVMDGFKTSLGVKCNYCHAPSETEKGKLDFASDAKPEKGTARMMMLMTAKINKKYFHIKDVKNPNAILPVSCITCHNGNERPKTLDPATL</sequence>
<keyword evidence="10" id="KW-1185">Reference proteome</keyword>
<dbReference type="InterPro" id="IPR023119">
    <property type="entry name" value="Multihaem_cyt_PRC_cyt_su-like"/>
</dbReference>
<keyword evidence="6" id="KW-0479">Metal-binding</keyword>
<dbReference type="GO" id="GO:0019684">
    <property type="term" value="P:photosynthesis, light reaction"/>
    <property type="evidence" value="ECO:0007669"/>
    <property type="project" value="InterPro"/>
</dbReference>
<gene>
    <name evidence="9" type="ORF">GCM10011387_15630</name>
</gene>
<comment type="function">
    <text evidence="1">The reaction center of purple bacteria contains a tightly bound cytochrome molecule which re-reduces the photo oxidized primary electron donor.</text>
</comment>
<keyword evidence="3" id="KW-0813">Transport</keyword>
<evidence type="ECO:0000256" key="2">
    <source>
        <dbReference type="ARBA" id="ARBA00015978"/>
    </source>
</evidence>
<evidence type="ECO:0000256" key="7">
    <source>
        <dbReference type="ARBA" id="ARBA00022982"/>
    </source>
</evidence>
<dbReference type="GO" id="GO:0009055">
    <property type="term" value="F:electron transfer activity"/>
    <property type="evidence" value="ECO:0007669"/>
    <property type="project" value="InterPro"/>
</dbReference>
<dbReference type="GO" id="GO:0005506">
    <property type="term" value="F:iron ion binding"/>
    <property type="evidence" value="ECO:0007669"/>
    <property type="project" value="InterPro"/>
</dbReference>
<dbReference type="GO" id="GO:0030077">
    <property type="term" value="C:plasma membrane light-harvesting complex"/>
    <property type="evidence" value="ECO:0007669"/>
    <property type="project" value="InterPro"/>
</dbReference>
<reference evidence="9" key="2">
    <citation type="submission" date="2020-09" db="EMBL/GenBank/DDBJ databases">
        <authorList>
            <person name="Sun Q."/>
            <person name="Zhou Y."/>
        </authorList>
    </citation>
    <scope>NUCLEOTIDE SEQUENCE</scope>
    <source>
        <strain evidence="9">CGMCC 1.15343</strain>
    </source>
</reference>
<name>A0A916U771_9SPHI</name>
<proteinExistence type="predicted"/>
<dbReference type="NCBIfam" id="NF033196">
    <property type="entry name" value="c_type_nonphoto"/>
    <property type="match status" value="1"/>
</dbReference>